<dbReference type="InterPro" id="IPR017938">
    <property type="entry name" value="Riboflavin_synthase-like_b-brl"/>
</dbReference>
<dbReference type="GO" id="GO:0050660">
    <property type="term" value="F:flavin adenine dinucleotide binding"/>
    <property type="evidence" value="ECO:0007669"/>
    <property type="project" value="InterPro"/>
</dbReference>
<dbReference type="GO" id="GO:0006221">
    <property type="term" value="P:pyrimidine nucleotide biosynthetic process"/>
    <property type="evidence" value="ECO:0007669"/>
    <property type="project" value="InterPro"/>
</dbReference>
<comment type="caution">
    <text evidence="3">The sequence shown here is derived from an EMBL/GenBank/DDBJ whole genome shotgun (WGS) entry which is preliminary data.</text>
</comment>
<dbReference type="GO" id="GO:0016491">
    <property type="term" value="F:oxidoreductase activity"/>
    <property type="evidence" value="ECO:0007669"/>
    <property type="project" value="InterPro"/>
</dbReference>
<protein>
    <submittedName>
        <fullName evidence="3">Ni/Fe hydrogenase subunit gamma</fullName>
    </submittedName>
</protein>
<accession>A0A7C4HE61</accession>
<comment type="cofactor">
    <cofactor evidence="1">
        <name>[2Fe-2S] cluster</name>
        <dbReference type="ChEBI" id="CHEBI:190135"/>
    </cofactor>
    <text evidence="1">Binds 1 [2Fe-2S] cluster per subunit.</text>
</comment>
<feature type="binding site" evidence="1">
    <location>
        <position position="243"/>
    </location>
    <ligand>
        <name>[2Fe-2S] cluster</name>
        <dbReference type="ChEBI" id="CHEBI:190135"/>
    </ligand>
</feature>
<dbReference type="Gene3D" id="2.40.30.10">
    <property type="entry name" value="Translation factors"/>
    <property type="match status" value="1"/>
</dbReference>
<dbReference type="PRINTS" id="PR00406">
    <property type="entry name" value="CYTB5RDTASE"/>
</dbReference>
<reference evidence="3" key="1">
    <citation type="journal article" date="2020" name="mSystems">
        <title>Genome- and Community-Level Interaction Insights into Carbon Utilization and Element Cycling Functions of Hydrothermarchaeota in Hydrothermal Sediment.</title>
        <authorList>
            <person name="Zhou Z."/>
            <person name="Liu Y."/>
            <person name="Xu W."/>
            <person name="Pan J."/>
            <person name="Luo Z.H."/>
            <person name="Li M."/>
        </authorList>
    </citation>
    <scope>NUCLEOTIDE SEQUENCE [LARGE SCALE GENOMIC DNA]</scope>
    <source>
        <strain evidence="3">SpSt-642</strain>
    </source>
</reference>
<dbReference type="SUPFAM" id="SSF52343">
    <property type="entry name" value="Ferredoxin reductase-like, C-terminal NADP-linked domain"/>
    <property type="match status" value="1"/>
</dbReference>
<dbReference type="InterPro" id="IPR017927">
    <property type="entry name" value="FAD-bd_FR_type"/>
</dbReference>
<dbReference type="PANTHER" id="PTHR43513:SF3">
    <property type="entry name" value="DIHYDROOROTATE DEHYDROGENASE B (NAD(+)), ELECTRON TRANSFER SUBUNIT-RELATED"/>
    <property type="match status" value="1"/>
</dbReference>
<dbReference type="CDD" id="cd06221">
    <property type="entry name" value="sulfite_reductase_like"/>
    <property type="match status" value="1"/>
</dbReference>
<dbReference type="GO" id="GO:0051537">
    <property type="term" value="F:2 iron, 2 sulfur cluster binding"/>
    <property type="evidence" value="ECO:0007669"/>
    <property type="project" value="UniProtKB-KW"/>
</dbReference>
<gene>
    <name evidence="3" type="ORF">ENU14_05320</name>
</gene>
<dbReference type="Pfam" id="PF00175">
    <property type="entry name" value="NAD_binding_1"/>
    <property type="match status" value="1"/>
</dbReference>
<organism evidence="3">
    <name type="scientific">Staphylothermus marinus</name>
    <dbReference type="NCBI Taxonomy" id="2280"/>
    <lineage>
        <taxon>Archaea</taxon>
        <taxon>Thermoproteota</taxon>
        <taxon>Thermoprotei</taxon>
        <taxon>Desulfurococcales</taxon>
        <taxon>Desulfurococcaceae</taxon>
        <taxon>Staphylothermus</taxon>
    </lineage>
</organism>
<dbReference type="PRINTS" id="PR00371">
    <property type="entry name" value="FPNCR"/>
</dbReference>
<dbReference type="EMBL" id="DTBJ01000043">
    <property type="protein sequence ID" value="HGM58984.1"/>
    <property type="molecule type" value="Genomic_DNA"/>
</dbReference>
<evidence type="ECO:0000256" key="1">
    <source>
        <dbReference type="PIRSR" id="PIRSR006816-2"/>
    </source>
</evidence>
<name>A0A7C4HE61_STAMA</name>
<dbReference type="InterPro" id="IPR050353">
    <property type="entry name" value="PyrK_electron_transfer"/>
</dbReference>
<dbReference type="GO" id="GO:0046872">
    <property type="term" value="F:metal ion binding"/>
    <property type="evidence" value="ECO:0007669"/>
    <property type="project" value="UniProtKB-KW"/>
</dbReference>
<proteinExistence type="predicted"/>
<dbReference type="InterPro" id="IPR019480">
    <property type="entry name" value="Dihydroorotate_DH_Fe-S-bd"/>
</dbReference>
<dbReference type="PANTHER" id="PTHR43513">
    <property type="entry name" value="DIHYDROOROTATE DEHYDROGENASE B (NAD(+)), ELECTRON TRANSFER SUBUNIT"/>
    <property type="match status" value="1"/>
</dbReference>
<dbReference type="PIRSF" id="PIRSF006816">
    <property type="entry name" value="Cyc3_hyd_g"/>
    <property type="match status" value="1"/>
</dbReference>
<dbReference type="InterPro" id="IPR001433">
    <property type="entry name" value="OxRdtase_FAD/NAD-bd"/>
</dbReference>
<keyword evidence="1" id="KW-0408">Iron</keyword>
<dbReference type="Pfam" id="PF10418">
    <property type="entry name" value="DHODB_Fe-S_bind"/>
    <property type="match status" value="1"/>
</dbReference>
<feature type="binding site" evidence="1">
    <location>
        <position position="254"/>
    </location>
    <ligand>
        <name>[2Fe-2S] cluster</name>
        <dbReference type="ChEBI" id="CHEBI:190135"/>
    </ligand>
</feature>
<dbReference type="InterPro" id="IPR001709">
    <property type="entry name" value="Flavoprot_Pyr_Nucl_cyt_Rdtase"/>
</dbReference>
<dbReference type="InterPro" id="IPR039261">
    <property type="entry name" value="FNR_nucleotide-bd"/>
</dbReference>
<keyword evidence="1" id="KW-0001">2Fe-2S</keyword>
<feature type="binding site" evidence="1">
    <location>
        <position position="246"/>
    </location>
    <ligand>
        <name>[2Fe-2S] cluster</name>
        <dbReference type="ChEBI" id="CHEBI:190135"/>
    </ligand>
</feature>
<keyword evidence="1" id="KW-0479">Metal-binding</keyword>
<keyword evidence="1" id="KW-0411">Iron-sulfur</keyword>
<evidence type="ECO:0000259" key="2">
    <source>
        <dbReference type="PROSITE" id="PS51384"/>
    </source>
</evidence>
<dbReference type="SUPFAM" id="SSF63380">
    <property type="entry name" value="Riboflavin synthase domain-like"/>
    <property type="match status" value="1"/>
</dbReference>
<dbReference type="InterPro" id="IPR012165">
    <property type="entry name" value="Cyt_c3_hydrogenase_gsu"/>
</dbReference>
<dbReference type="PROSITE" id="PS51384">
    <property type="entry name" value="FAD_FR"/>
    <property type="match status" value="1"/>
</dbReference>
<dbReference type="AlphaFoldDB" id="A0A7C4HE61"/>
<feature type="binding site" evidence="1">
    <location>
        <position position="238"/>
    </location>
    <ligand>
        <name>[2Fe-2S] cluster</name>
        <dbReference type="ChEBI" id="CHEBI:190135"/>
    </ligand>
</feature>
<dbReference type="Gene3D" id="3.40.50.80">
    <property type="entry name" value="Nucleotide-binding domain of ferredoxin-NADP reductase (FNR) module"/>
    <property type="match status" value="1"/>
</dbReference>
<feature type="domain" description="FAD-binding FR-type" evidence="2">
    <location>
        <begin position="5"/>
        <end position="103"/>
    </location>
</feature>
<evidence type="ECO:0000313" key="3">
    <source>
        <dbReference type="EMBL" id="HGM58984.1"/>
    </source>
</evidence>
<sequence length="274" mass="31263">MVRDLEPKRVRVIRVVNETIDTKTYYIELNSNVNVKPGQFFMVYAWGFGEIPVSVSDIIVYSDRLIIGLTIRSVGAVSNYIFENIRENSYIGVRGPYGREWPLKNYLNWDLLVIAGGIGLAPLKPLIKHVIDNIEKFNGLKILYGARSSNLLLYREDLKKWSEISGVELYLTIDNPEPGWSGYTGFVTDLIDKIKLSDKTVAYICGPEIMMKKSVEKLVKKGLRCENIYLSLERRMRCGIGLCGTCQFGQYLVCLDGPVFKYCDISRYLWIDGL</sequence>